<evidence type="ECO:0000256" key="3">
    <source>
        <dbReference type="ARBA" id="ARBA00022605"/>
    </source>
</evidence>
<gene>
    <name evidence="7" type="ORF">HMPREF3180_01512</name>
</gene>
<dbReference type="GO" id="GO:0019509">
    <property type="term" value="P:L-methionine salvage from methylthioadenosine"/>
    <property type="evidence" value="ECO:0007669"/>
    <property type="project" value="UniProtKB-UniPathway"/>
</dbReference>
<accession>A0A134A8V2</accession>
<dbReference type="EMBL" id="LSDD01000105">
    <property type="protein sequence ID" value="KXB64104.1"/>
    <property type="molecule type" value="Genomic_DNA"/>
</dbReference>
<dbReference type="PANTHER" id="PTHR46832">
    <property type="entry name" value="5'-METHYLTHIOADENOSINE/S-ADENOSYLHOMOCYSTEINE NUCLEOSIDASE"/>
    <property type="match status" value="1"/>
</dbReference>
<organism evidence="7 8">
    <name type="scientific">Leptotrichia wadei</name>
    <dbReference type="NCBI Taxonomy" id="157687"/>
    <lineage>
        <taxon>Bacteria</taxon>
        <taxon>Fusobacteriati</taxon>
        <taxon>Fusobacteriota</taxon>
        <taxon>Fusobacteriia</taxon>
        <taxon>Fusobacteriales</taxon>
        <taxon>Leptotrichiaceae</taxon>
        <taxon>Leptotrichia</taxon>
    </lineage>
</organism>
<dbReference type="PATRIC" id="fig|157687.3.peg.1504"/>
<dbReference type="GO" id="GO:0009164">
    <property type="term" value="P:nucleoside catabolic process"/>
    <property type="evidence" value="ECO:0007669"/>
    <property type="project" value="InterPro"/>
</dbReference>
<dbReference type="NCBIfam" id="TIGR01704">
    <property type="entry name" value="MTA_SAH-Nsdase"/>
    <property type="match status" value="1"/>
</dbReference>
<dbReference type="GO" id="GO:0019284">
    <property type="term" value="P:L-methionine salvage from S-adenosylmethionine"/>
    <property type="evidence" value="ECO:0007669"/>
    <property type="project" value="TreeGrafter"/>
</dbReference>
<dbReference type="GO" id="GO:0008782">
    <property type="term" value="F:adenosylhomocysteine nucleosidase activity"/>
    <property type="evidence" value="ECO:0007669"/>
    <property type="project" value="UniProtKB-EC"/>
</dbReference>
<comment type="caution">
    <text evidence="7">The sequence shown here is derived from an EMBL/GenBank/DDBJ whole genome shotgun (WGS) entry which is preliminary data.</text>
</comment>
<dbReference type="AlphaFoldDB" id="A0A134A8V2"/>
<keyword evidence="5" id="KW-0486">Methionine biosynthesis</keyword>
<dbReference type="EC" id="3.2.2.9" evidence="2"/>
<dbReference type="InterPro" id="IPR035994">
    <property type="entry name" value="Nucleoside_phosphorylase_sf"/>
</dbReference>
<name>A0A134A8V2_9FUSO</name>
<dbReference type="CDD" id="cd09008">
    <property type="entry name" value="MTAN"/>
    <property type="match status" value="1"/>
</dbReference>
<keyword evidence="4" id="KW-0378">Hydrolase</keyword>
<dbReference type="GO" id="GO:0005829">
    <property type="term" value="C:cytosol"/>
    <property type="evidence" value="ECO:0007669"/>
    <property type="project" value="TreeGrafter"/>
</dbReference>
<dbReference type="GO" id="GO:0008930">
    <property type="term" value="F:methylthioadenosine nucleosidase activity"/>
    <property type="evidence" value="ECO:0007669"/>
    <property type="project" value="InterPro"/>
</dbReference>
<evidence type="ECO:0000256" key="5">
    <source>
        <dbReference type="ARBA" id="ARBA00023167"/>
    </source>
</evidence>
<dbReference type="InterPro" id="IPR000845">
    <property type="entry name" value="Nucleoside_phosphorylase_d"/>
</dbReference>
<evidence type="ECO:0000313" key="8">
    <source>
        <dbReference type="Proteomes" id="UP000070483"/>
    </source>
</evidence>
<reference evidence="8" key="1">
    <citation type="submission" date="2016-01" db="EMBL/GenBank/DDBJ databases">
        <authorList>
            <person name="Mitreva M."/>
            <person name="Pepin K.H."/>
            <person name="Mihindukulasuriya K.A."/>
            <person name="Fulton R."/>
            <person name="Fronick C."/>
            <person name="O'Laughlin M."/>
            <person name="Miner T."/>
            <person name="Herter B."/>
            <person name="Rosa B.A."/>
            <person name="Cordes M."/>
            <person name="Tomlinson C."/>
            <person name="Wollam A."/>
            <person name="Palsikar V.B."/>
            <person name="Mardis E.R."/>
            <person name="Wilson R.K."/>
        </authorList>
    </citation>
    <scope>NUCLEOTIDE SEQUENCE [LARGE SCALE GENOMIC DNA]</scope>
    <source>
        <strain evidence="8">KA00185</strain>
    </source>
</reference>
<evidence type="ECO:0000256" key="4">
    <source>
        <dbReference type="ARBA" id="ARBA00022801"/>
    </source>
</evidence>
<dbReference type="STRING" id="157687.HMPREF3180_01512"/>
<dbReference type="InterPro" id="IPR010049">
    <property type="entry name" value="MTA_SAH_Nsdase"/>
</dbReference>
<dbReference type="Gene3D" id="3.40.50.1580">
    <property type="entry name" value="Nucleoside phosphorylase domain"/>
    <property type="match status" value="1"/>
</dbReference>
<dbReference type="SUPFAM" id="SSF53167">
    <property type="entry name" value="Purine and uridine phosphorylases"/>
    <property type="match status" value="1"/>
</dbReference>
<comment type="pathway">
    <text evidence="1">Amino-acid biosynthesis; L-methionine biosynthesis via salvage pathway; S-methyl-5-thio-alpha-D-ribose 1-phosphate from S-methyl-5'-thioadenosine (hydrolase route): step 1/2.</text>
</comment>
<evidence type="ECO:0000313" key="7">
    <source>
        <dbReference type="EMBL" id="KXB64104.1"/>
    </source>
</evidence>
<evidence type="ECO:0000256" key="1">
    <source>
        <dbReference type="ARBA" id="ARBA00004945"/>
    </source>
</evidence>
<protein>
    <recommendedName>
        <fullName evidence="2">adenosylhomocysteine nucleosidase</fullName>
        <ecNumber evidence="2">3.2.2.9</ecNumber>
    </recommendedName>
</protein>
<dbReference type="Proteomes" id="UP000070483">
    <property type="component" value="Unassembled WGS sequence"/>
</dbReference>
<evidence type="ECO:0000256" key="2">
    <source>
        <dbReference type="ARBA" id="ARBA00011974"/>
    </source>
</evidence>
<keyword evidence="3" id="KW-0028">Amino-acid biosynthesis</keyword>
<proteinExistence type="predicted"/>
<keyword evidence="8" id="KW-1185">Reference proteome</keyword>
<dbReference type="NCBIfam" id="NF004079">
    <property type="entry name" value="PRK05584.1"/>
    <property type="match status" value="1"/>
</dbReference>
<dbReference type="UniPathway" id="UPA00904">
    <property type="reaction ID" value="UER00871"/>
</dbReference>
<feature type="domain" description="Nucleoside phosphorylase" evidence="6">
    <location>
        <begin position="8"/>
        <end position="229"/>
    </location>
</feature>
<evidence type="ECO:0000259" key="6">
    <source>
        <dbReference type="Pfam" id="PF01048"/>
    </source>
</evidence>
<dbReference type="Pfam" id="PF01048">
    <property type="entry name" value="PNP_UDP_1"/>
    <property type="match status" value="1"/>
</dbReference>
<sequence length="231" mass="25507">MKLEGIMIGIIGAVIEEAEAIKKEIKEIKENVINGISFFTGKFNYKDVVFVQSGIGKVNAAITATLLIEKFKVSEVIFSGVAGALDERLKVGDVVIGCDIVQHDVDATAFGYKMGQIPQMKEWAFESDKKLVEKAQNISDFDHHIFFGRILTGDQFVSKKDVKIQLGKNFEALCVDMESGAVAQVCTRLGIKFLIIRSISDSITDESDMEYETFVKLAAKNSAKILKNLTL</sequence>
<dbReference type="PANTHER" id="PTHR46832:SF1">
    <property type="entry name" value="5'-METHYLTHIOADENOSINE_S-ADENOSYLHOMOCYSTEINE NUCLEOSIDASE"/>
    <property type="match status" value="1"/>
</dbReference>